<feature type="compositionally biased region" description="Acidic residues" evidence="1">
    <location>
        <begin position="549"/>
        <end position="573"/>
    </location>
</feature>
<dbReference type="EMBL" id="JAAQHG020000053">
    <property type="protein sequence ID" value="KAL1582330.1"/>
    <property type="molecule type" value="Genomic_DNA"/>
</dbReference>
<feature type="region of interest" description="Disordered" evidence="1">
    <location>
        <begin position="517"/>
        <end position="573"/>
    </location>
</feature>
<feature type="compositionally biased region" description="Gly residues" evidence="1">
    <location>
        <begin position="518"/>
        <end position="546"/>
    </location>
</feature>
<feature type="region of interest" description="Disordered" evidence="1">
    <location>
        <begin position="176"/>
        <end position="234"/>
    </location>
</feature>
<feature type="region of interest" description="Disordered" evidence="1">
    <location>
        <begin position="54"/>
        <end position="79"/>
    </location>
</feature>
<evidence type="ECO:0000256" key="1">
    <source>
        <dbReference type="SAM" id="MobiDB-lite"/>
    </source>
</evidence>
<keyword evidence="3" id="KW-1185">Reference proteome</keyword>
<name>A0AB34KBM2_9PEZI</name>
<feature type="compositionally biased region" description="Low complexity" evidence="1">
    <location>
        <begin position="67"/>
        <end position="79"/>
    </location>
</feature>
<dbReference type="GeneID" id="96010408"/>
<comment type="caution">
    <text evidence="2">The sequence shown here is derived from an EMBL/GenBank/DDBJ whole genome shotgun (WGS) entry which is preliminary data.</text>
</comment>
<proteinExistence type="predicted"/>
<dbReference type="RefSeq" id="XP_069225437.1">
    <property type="nucleotide sequence ID" value="XM_069377570.1"/>
</dbReference>
<gene>
    <name evidence="2" type="ORF">WHR41_08966</name>
</gene>
<evidence type="ECO:0008006" key="4">
    <source>
        <dbReference type="Google" id="ProtNLM"/>
    </source>
</evidence>
<evidence type="ECO:0000313" key="3">
    <source>
        <dbReference type="Proteomes" id="UP000803884"/>
    </source>
</evidence>
<reference evidence="2 3" key="1">
    <citation type="journal article" date="2020" name="Microbiol. Resour. Announc.">
        <title>Draft Genome Sequence of a Cladosporium Species Isolated from the Mesophotic Ascidian Didemnum maculosum.</title>
        <authorList>
            <person name="Gioti A."/>
            <person name="Siaperas R."/>
            <person name="Nikolaivits E."/>
            <person name="Le Goff G."/>
            <person name="Ouazzani J."/>
            <person name="Kotoulas G."/>
            <person name="Topakas E."/>
        </authorList>
    </citation>
    <scope>NUCLEOTIDE SEQUENCE [LARGE SCALE GENOMIC DNA]</scope>
    <source>
        <strain evidence="2 3">TM138-S3</strain>
    </source>
</reference>
<dbReference type="AlphaFoldDB" id="A0AB34KBM2"/>
<protein>
    <recommendedName>
        <fullName evidence="4">Myb-like domain-containing protein</fullName>
    </recommendedName>
</protein>
<evidence type="ECO:0000313" key="2">
    <source>
        <dbReference type="EMBL" id="KAL1582330.1"/>
    </source>
</evidence>
<feature type="compositionally biased region" description="Basic and acidic residues" evidence="1">
    <location>
        <begin position="323"/>
        <end position="340"/>
    </location>
</feature>
<feature type="region of interest" description="Disordered" evidence="1">
    <location>
        <begin position="303"/>
        <end position="340"/>
    </location>
</feature>
<organism evidence="2 3">
    <name type="scientific">Cladosporium halotolerans</name>
    <dbReference type="NCBI Taxonomy" id="1052096"/>
    <lineage>
        <taxon>Eukaryota</taxon>
        <taxon>Fungi</taxon>
        <taxon>Dikarya</taxon>
        <taxon>Ascomycota</taxon>
        <taxon>Pezizomycotina</taxon>
        <taxon>Dothideomycetes</taxon>
        <taxon>Dothideomycetidae</taxon>
        <taxon>Cladosporiales</taxon>
        <taxon>Cladosporiaceae</taxon>
        <taxon>Cladosporium</taxon>
    </lineage>
</organism>
<dbReference type="Proteomes" id="UP000803884">
    <property type="component" value="Unassembled WGS sequence"/>
</dbReference>
<accession>A0AB34KBM2</accession>
<sequence>MNQDQSILWNLPKRNVGLEVVHSIEDPLSQQFEIRQVTQPGNSSATGHEQVNLCVDGSGEAPNRAPSGRGAASTSMSSSGGQYSTAFAGHWLNRAQRTPLPDGYAHHMAGPGYSQLHVPHLVSLQPYNNAIGPGPISSYHVEQQLGPNATSPAENPLIDATGLQTTPHSLGNFGTRFVHPPTTNETSRATGGIQENFGYGNSPAENTQQPPQLAVPPGTPDTDGGSINPNRTGPKAKIRWTVENDYTLLLFGLHREIAGHEFPKIAEYFKETPTPKAVQERLTKLRARTRQVLRESGIYDAETKPARTVAKSDLPGSPIRGAKASDKHTSKRQRMDSVKSADVEPVFMRSLSSAPGFQPINPGLHPINQGPQLVVPAYPEQQSVSNQSVVVPMLNVPGPMGAGGMPSFHQHRRRGLPQNTSTTGFFPSTASMGTMTPYSQAHYSAPFTSPGHFPAPGSMAPPAPPFGVPAASGLTPLGPHPFPRLRELAPATSAPSGQRFAPITGGLPFASSLHDTEMGGGGGRGDWRGGMGGHLGSGGQTGGEQIGEGAEDDDEVDAEGEDEVEGGIGGEEL</sequence>